<evidence type="ECO:0000313" key="3">
    <source>
        <dbReference type="Proteomes" id="UP000030641"/>
    </source>
</evidence>
<dbReference type="HOGENOM" id="CLU_2739605_0_0_1"/>
<accession>A0A074YC71</accession>
<reference evidence="2 3" key="1">
    <citation type="journal article" date="2014" name="BMC Genomics">
        <title>Genome sequencing of four Aureobasidium pullulans varieties: biotechnological potential, stress tolerance, and description of new species.</title>
        <authorList>
            <person name="Gostin Ar C."/>
            <person name="Ohm R.A."/>
            <person name="Kogej T."/>
            <person name="Sonjak S."/>
            <person name="Turk M."/>
            <person name="Zajc J."/>
            <person name="Zalar P."/>
            <person name="Grube M."/>
            <person name="Sun H."/>
            <person name="Han J."/>
            <person name="Sharma A."/>
            <person name="Chiniquy J."/>
            <person name="Ngan C.Y."/>
            <person name="Lipzen A."/>
            <person name="Barry K."/>
            <person name="Grigoriev I.V."/>
            <person name="Gunde-Cimerman N."/>
        </authorList>
    </citation>
    <scope>NUCLEOTIDE SEQUENCE [LARGE SCALE GENOMIC DNA]</scope>
    <source>
        <strain evidence="2 3">EXF-2481</strain>
    </source>
</reference>
<keyword evidence="3" id="KW-1185">Reference proteome</keyword>
<gene>
    <name evidence="2" type="ORF">AUEXF2481DRAFT_217537</name>
</gene>
<name>A0A074YC71_AURSE</name>
<sequence length="71" mass="7690">MFPFIDEKKAVVNKVRRVESSRQGSRGTRGNATAGVGSWLCLWQAAGTAGASRRERQVRAQQDAAAERSGL</sequence>
<protein>
    <submittedName>
        <fullName evidence="2">Uncharacterized protein</fullName>
    </submittedName>
</protein>
<dbReference type="GeneID" id="25362585"/>
<proteinExistence type="predicted"/>
<evidence type="ECO:0000313" key="2">
    <source>
        <dbReference type="EMBL" id="KEQ95398.1"/>
    </source>
</evidence>
<dbReference type="EMBL" id="KL584759">
    <property type="protein sequence ID" value="KEQ95398.1"/>
    <property type="molecule type" value="Genomic_DNA"/>
</dbReference>
<dbReference type="Proteomes" id="UP000030641">
    <property type="component" value="Unassembled WGS sequence"/>
</dbReference>
<organism evidence="2 3">
    <name type="scientific">Aureobasidium subglaciale (strain EXF-2481)</name>
    <name type="common">Aureobasidium pullulans var. subglaciale</name>
    <dbReference type="NCBI Taxonomy" id="1043005"/>
    <lineage>
        <taxon>Eukaryota</taxon>
        <taxon>Fungi</taxon>
        <taxon>Dikarya</taxon>
        <taxon>Ascomycota</taxon>
        <taxon>Pezizomycotina</taxon>
        <taxon>Dothideomycetes</taxon>
        <taxon>Dothideomycetidae</taxon>
        <taxon>Dothideales</taxon>
        <taxon>Saccotheciaceae</taxon>
        <taxon>Aureobasidium</taxon>
    </lineage>
</organism>
<dbReference type="AlphaFoldDB" id="A0A074YC71"/>
<dbReference type="InParanoid" id="A0A074YC71"/>
<dbReference type="RefSeq" id="XP_013343996.1">
    <property type="nucleotide sequence ID" value="XM_013488542.1"/>
</dbReference>
<feature type="region of interest" description="Disordered" evidence="1">
    <location>
        <begin position="49"/>
        <end position="71"/>
    </location>
</feature>
<evidence type="ECO:0000256" key="1">
    <source>
        <dbReference type="SAM" id="MobiDB-lite"/>
    </source>
</evidence>